<keyword evidence="2" id="KW-1185">Reference proteome</keyword>
<dbReference type="EMBL" id="BPQQ01000031">
    <property type="protein sequence ID" value="GJE00899.1"/>
    <property type="molecule type" value="Genomic_DNA"/>
</dbReference>
<reference evidence="1" key="1">
    <citation type="journal article" date="2021" name="Front. Microbiol.">
        <title>Comprehensive Comparative Genomics and Phenotyping of Methylobacterium Species.</title>
        <authorList>
            <person name="Alessa O."/>
            <person name="Ogura Y."/>
            <person name="Fujitani Y."/>
            <person name="Takami H."/>
            <person name="Hayashi T."/>
            <person name="Sahin N."/>
            <person name="Tani A."/>
        </authorList>
    </citation>
    <scope>NUCLEOTIDE SEQUENCE</scope>
    <source>
        <strain evidence="1">DSM 17168</strain>
    </source>
</reference>
<accession>A0ABQ4SCW1</accession>
<evidence type="ECO:0000313" key="1">
    <source>
        <dbReference type="EMBL" id="GJE00899.1"/>
    </source>
</evidence>
<sequence length="151" mass="16025">MSYTPAFNSVFFIGTQKPASVVTDYTSDTWQQVTGIKSVGEIGDKVTEIKFETLDSPRPHKMKGTRDAGSFELTAGFLANDPGQVAMRAAAASNDSTPFNFRVALKDGSIRYFSGLVMSAEGVTGSDANAVQMEKYTISITGAPLIVLAAA</sequence>
<proteinExistence type="predicted"/>
<protein>
    <recommendedName>
        <fullName evidence="3">Phage tail protein</fullName>
    </recommendedName>
</protein>
<dbReference type="Gene3D" id="4.10.410.40">
    <property type="match status" value="1"/>
</dbReference>
<reference evidence="1" key="2">
    <citation type="submission" date="2021-08" db="EMBL/GenBank/DDBJ databases">
        <authorList>
            <person name="Tani A."/>
            <person name="Ola A."/>
            <person name="Ogura Y."/>
            <person name="Katsura K."/>
            <person name="Hayashi T."/>
        </authorList>
    </citation>
    <scope>NUCLEOTIDE SEQUENCE</scope>
    <source>
        <strain evidence="1">DSM 17168</strain>
    </source>
</reference>
<comment type="caution">
    <text evidence="1">The sequence shown here is derived from an EMBL/GenBank/DDBJ whole genome shotgun (WGS) entry which is preliminary data.</text>
</comment>
<dbReference type="RefSeq" id="WP_290365715.1">
    <property type="nucleotide sequence ID" value="NZ_JAUFPY010000001.1"/>
</dbReference>
<organism evidence="1 2">
    <name type="scientific">Methylobacterium isbiliense</name>
    <dbReference type="NCBI Taxonomy" id="315478"/>
    <lineage>
        <taxon>Bacteria</taxon>
        <taxon>Pseudomonadati</taxon>
        <taxon>Pseudomonadota</taxon>
        <taxon>Alphaproteobacteria</taxon>
        <taxon>Hyphomicrobiales</taxon>
        <taxon>Methylobacteriaceae</taxon>
        <taxon>Methylobacterium</taxon>
    </lineage>
</organism>
<evidence type="ECO:0008006" key="3">
    <source>
        <dbReference type="Google" id="ProtNLM"/>
    </source>
</evidence>
<dbReference type="Proteomes" id="UP001055153">
    <property type="component" value="Unassembled WGS sequence"/>
</dbReference>
<dbReference type="Pfam" id="PF08813">
    <property type="entry name" value="Phage_tail_3"/>
    <property type="match status" value="1"/>
</dbReference>
<dbReference type="InterPro" id="IPR014918">
    <property type="entry name" value="Phage_tail_3"/>
</dbReference>
<gene>
    <name evidence="1" type="ORF">GMJLKIPL_2826</name>
</gene>
<name>A0ABQ4SCW1_9HYPH</name>
<evidence type="ECO:0000313" key="2">
    <source>
        <dbReference type="Proteomes" id="UP001055153"/>
    </source>
</evidence>